<protein>
    <submittedName>
        <fullName evidence="1">(northern house mosquito) hypothetical protein</fullName>
    </submittedName>
</protein>
<dbReference type="EMBL" id="HBUE01019035">
    <property type="protein sequence ID" value="CAG6451728.1"/>
    <property type="molecule type" value="Transcribed_RNA"/>
</dbReference>
<organism evidence="1">
    <name type="scientific">Culex pipiens</name>
    <name type="common">House mosquito</name>
    <dbReference type="NCBI Taxonomy" id="7175"/>
    <lineage>
        <taxon>Eukaryota</taxon>
        <taxon>Metazoa</taxon>
        <taxon>Ecdysozoa</taxon>
        <taxon>Arthropoda</taxon>
        <taxon>Hexapoda</taxon>
        <taxon>Insecta</taxon>
        <taxon>Pterygota</taxon>
        <taxon>Neoptera</taxon>
        <taxon>Endopterygota</taxon>
        <taxon>Diptera</taxon>
        <taxon>Nematocera</taxon>
        <taxon>Culicoidea</taxon>
        <taxon>Culicidae</taxon>
        <taxon>Culicinae</taxon>
        <taxon>Culicini</taxon>
        <taxon>Culex</taxon>
        <taxon>Culex</taxon>
    </lineage>
</organism>
<reference evidence="1" key="1">
    <citation type="submission" date="2021-05" db="EMBL/GenBank/DDBJ databases">
        <authorList>
            <person name="Alioto T."/>
            <person name="Alioto T."/>
            <person name="Gomez Garrido J."/>
        </authorList>
    </citation>
    <scope>NUCLEOTIDE SEQUENCE</scope>
</reference>
<dbReference type="AlphaFoldDB" id="A0A8D8AAR1"/>
<evidence type="ECO:0000313" key="1">
    <source>
        <dbReference type="EMBL" id="CAG6451728.1"/>
    </source>
</evidence>
<proteinExistence type="predicted"/>
<name>A0A8D8AAR1_CULPI</name>
<accession>A0A8D8AAR1</accession>
<sequence length="112" mass="12476">MGFYGRIRDEKCKFCFQTLHLKIVNNNTNCLFMILPKAFILATCPGVNFPNRKQDLFHSENASSSRGEPSFACGMSPPLQFNSTESSLTSRCYGQTPNVFTLPPTSARDSSI</sequence>